<evidence type="ECO:0000313" key="3">
    <source>
        <dbReference type="Proteomes" id="UP000218334"/>
    </source>
</evidence>
<dbReference type="AlphaFoldDB" id="A0A2H3BBM0"/>
<organism evidence="2 3">
    <name type="scientific">Armillaria solidipes</name>
    <dbReference type="NCBI Taxonomy" id="1076256"/>
    <lineage>
        <taxon>Eukaryota</taxon>
        <taxon>Fungi</taxon>
        <taxon>Dikarya</taxon>
        <taxon>Basidiomycota</taxon>
        <taxon>Agaricomycotina</taxon>
        <taxon>Agaricomycetes</taxon>
        <taxon>Agaricomycetidae</taxon>
        <taxon>Agaricales</taxon>
        <taxon>Marasmiineae</taxon>
        <taxon>Physalacriaceae</taxon>
        <taxon>Armillaria</taxon>
    </lineage>
</organism>
<keyword evidence="3" id="KW-1185">Reference proteome</keyword>
<proteinExistence type="predicted"/>
<feature type="transmembrane region" description="Helical" evidence="1">
    <location>
        <begin position="21"/>
        <end position="39"/>
    </location>
</feature>
<keyword evidence="1" id="KW-0812">Transmembrane</keyword>
<keyword evidence="1" id="KW-1133">Transmembrane helix</keyword>
<protein>
    <submittedName>
        <fullName evidence="2">Uncharacterized protein</fullName>
    </submittedName>
</protein>
<reference evidence="3" key="1">
    <citation type="journal article" date="2017" name="Nat. Ecol. Evol.">
        <title>Genome expansion and lineage-specific genetic innovations in the forest pathogenic fungi Armillaria.</title>
        <authorList>
            <person name="Sipos G."/>
            <person name="Prasanna A.N."/>
            <person name="Walter M.C."/>
            <person name="O'Connor E."/>
            <person name="Balint B."/>
            <person name="Krizsan K."/>
            <person name="Kiss B."/>
            <person name="Hess J."/>
            <person name="Varga T."/>
            <person name="Slot J."/>
            <person name="Riley R."/>
            <person name="Boka B."/>
            <person name="Rigling D."/>
            <person name="Barry K."/>
            <person name="Lee J."/>
            <person name="Mihaltcheva S."/>
            <person name="LaButti K."/>
            <person name="Lipzen A."/>
            <person name="Waldron R."/>
            <person name="Moloney N.M."/>
            <person name="Sperisen C."/>
            <person name="Kredics L."/>
            <person name="Vagvoelgyi C."/>
            <person name="Patrignani A."/>
            <person name="Fitzpatrick D."/>
            <person name="Nagy I."/>
            <person name="Doyle S."/>
            <person name="Anderson J.B."/>
            <person name="Grigoriev I.V."/>
            <person name="Gueldener U."/>
            <person name="Muensterkoetter M."/>
            <person name="Nagy L.G."/>
        </authorList>
    </citation>
    <scope>NUCLEOTIDE SEQUENCE [LARGE SCALE GENOMIC DNA]</scope>
    <source>
        <strain evidence="3">28-4</strain>
    </source>
</reference>
<evidence type="ECO:0000256" key="1">
    <source>
        <dbReference type="SAM" id="Phobius"/>
    </source>
</evidence>
<name>A0A2H3BBM0_9AGAR</name>
<dbReference type="EMBL" id="KZ293433">
    <property type="protein sequence ID" value="PBK68279.1"/>
    <property type="molecule type" value="Genomic_DNA"/>
</dbReference>
<evidence type="ECO:0000313" key="2">
    <source>
        <dbReference type="EMBL" id="PBK68279.1"/>
    </source>
</evidence>
<sequence length="67" mass="7753">MGGECSKRDIWQQHLVWQGDSLFLSVSLVLSSLNIHLFFRRQYSVQSRSADSRSPTAQELVLRLSTW</sequence>
<gene>
    <name evidence="2" type="ORF">ARMSODRAFT_213370</name>
</gene>
<accession>A0A2H3BBM0</accession>
<keyword evidence="1" id="KW-0472">Membrane</keyword>
<dbReference type="Proteomes" id="UP000218334">
    <property type="component" value="Unassembled WGS sequence"/>
</dbReference>